<feature type="binding site" description="axial binding residue" evidence="12">
    <location>
        <position position="83"/>
    </location>
    <ligand>
        <name>heme</name>
        <dbReference type="ChEBI" id="CHEBI:30413"/>
        <note>ligand shared with second transmembrane subunit</note>
    </ligand>
    <ligandPart>
        <name>Fe</name>
        <dbReference type="ChEBI" id="CHEBI:18248"/>
    </ligandPart>
</feature>
<proteinExistence type="inferred from homology"/>
<sequence length="129" mass="14627">MSARRPRPVSPHLTVWRWQIWAIASITHRITGVGLYFAGTVMLTWYLTSLATGPEAYETFCGFAGSWVGQFILIGLTWTLFQHMASGMRHLFMDTAKGFERSASRRSASLTFLVSASFTVALWLYIWLT</sequence>
<dbReference type="GO" id="GO:0006099">
    <property type="term" value="P:tricarboxylic acid cycle"/>
    <property type="evidence" value="ECO:0007669"/>
    <property type="project" value="InterPro"/>
</dbReference>
<dbReference type="Pfam" id="PF01127">
    <property type="entry name" value="Sdh_cyt"/>
    <property type="match status" value="1"/>
</dbReference>
<evidence type="ECO:0000256" key="5">
    <source>
        <dbReference type="ARBA" id="ARBA00022617"/>
    </source>
</evidence>
<dbReference type="PROSITE" id="PS01001">
    <property type="entry name" value="SDH_CYT_2"/>
    <property type="match status" value="1"/>
</dbReference>
<evidence type="ECO:0000256" key="8">
    <source>
        <dbReference type="ARBA" id="ARBA00022989"/>
    </source>
</evidence>
<keyword evidence="6 13" id="KW-0812">Transmembrane</keyword>
<evidence type="ECO:0000256" key="12">
    <source>
        <dbReference type="PIRSR" id="PIRSR000178-1"/>
    </source>
</evidence>
<dbReference type="CDD" id="cd03499">
    <property type="entry name" value="SQR_TypeC_SdhC"/>
    <property type="match status" value="1"/>
</dbReference>
<dbReference type="InterPro" id="IPR000701">
    <property type="entry name" value="SuccDH_FuR_B_TM-su"/>
</dbReference>
<comment type="subcellular location">
    <subcellularLocation>
        <location evidence="2">Membrane</location>
        <topology evidence="2">Multi-pass membrane protein</topology>
    </subcellularLocation>
</comment>
<gene>
    <name evidence="14" type="primary">sdhC</name>
    <name evidence="14" type="ORF">FJQ55_21195</name>
</gene>
<comment type="subunit">
    <text evidence="11">Part of an enzyme complex containing four subunits: a flavoprotein, an iron-sulfur protein, plus two membrane-anchoring proteins, SdhC and SdhD. The complex can form homotrimers.</text>
</comment>
<evidence type="ECO:0000256" key="4">
    <source>
        <dbReference type="ARBA" id="ARBA00020076"/>
    </source>
</evidence>
<keyword evidence="7 12" id="KW-0479">Metal-binding</keyword>
<dbReference type="PANTHER" id="PTHR10978:SF5">
    <property type="entry name" value="SUCCINATE DEHYDROGENASE CYTOCHROME B560 SUBUNIT, MITOCHONDRIAL"/>
    <property type="match status" value="1"/>
</dbReference>
<dbReference type="InterPro" id="IPR014314">
    <property type="entry name" value="Succ_DH_cytb556"/>
</dbReference>
<keyword evidence="9 12" id="KW-0408">Iron</keyword>
<dbReference type="AlphaFoldDB" id="A0A504TTX5"/>
<evidence type="ECO:0000256" key="7">
    <source>
        <dbReference type="ARBA" id="ARBA00022723"/>
    </source>
</evidence>
<dbReference type="PANTHER" id="PTHR10978">
    <property type="entry name" value="SUCCINATE DEHYDROGENASE CYTOCHROME B560 SUBUNIT"/>
    <property type="match status" value="1"/>
</dbReference>
<dbReference type="NCBIfam" id="TIGR02970">
    <property type="entry name" value="succ_dehyd_cytB"/>
    <property type="match status" value="1"/>
</dbReference>
<dbReference type="PIRSF" id="PIRSF000178">
    <property type="entry name" value="SDH_cyt_b560"/>
    <property type="match status" value="1"/>
</dbReference>
<evidence type="ECO:0000313" key="15">
    <source>
        <dbReference type="Proteomes" id="UP000316429"/>
    </source>
</evidence>
<dbReference type="OrthoDB" id="9799441at2"/>
<dbReference type="InterPro" id="IPR034804">
    <property type="entry name" value="SQR/QFR_C/D"/>
</dbReference>
<dbReference type="GO" id="GO:0046872">
    <property type="term" value="F:metal ion binding"/>
    <property type="evidence" value="ECO:0007669"/>
    <property type="project" value="UniProtKB-KW"/>
</dbReference>
<evidence type="ECO:0000313" key="14">
    <source>
        <dbReference type="EMBL" id="TPP04947.1"/>
    </source>
</evidence>
<evidence type="ECO:0000256" key="3">
    <source>
        <dbReference type="ARBA" id="ARBA00007244"/>
    </source>
</evidence>
<dbReference type="Gene3D" id="1.20.1300.10">
    <property type="entry name" value="Fumarate reductase/succinate dehydrogenase, transmembrane subunit"/>
    <property type="match status" value="1"/>
</dbReference>
<keyword evidence="8 13" id="KW-1133">Transmembrane helix</keyword>
<evidence type="ECO:0000256" key="1">
    <source>
        <dbReference type="ARBA" id="ARBA00004050"/>
    </source>
</evidence>
<dbReference type="RefSeq" id="WP_140831762.1">
    <property type="nucleotide sequence ID" value="NZ_VFYP01000006.1"/>
</dbReference>
<evidence type="ECO:0000256" key="6">
    <source>
        <dbReference type="ARBA" id="ARBA00022692"/>
    </source>
</evidence>
<protein>
    <recommendedName>
        <fullName evidence="4">Succinate dehydrogenase cytochrome b556 subunit</fullName>
    </recommendedName>
</protein>
<evidence type="ECO:0000256" key="11">
    <source>
        <dbReference type="ARBA" id="ARBA00025912"/>
    </source>
</evidence>
<keyword evidence="10 13" id="KW-0472">Membrane</keyword>
<evidence type="ECO:0000256" key="10">
    <source>
        <dbReference type="ARBA" id="ARBA00023136"/>
    </source>
</evidence>
<evidence type="ECO:0000256" key="9">
    <source>
        <dbReference type="ARBA" id="ARBA00023004"/>
    </source>
</evidence>
<feature type="transmembrane region" description="Helical" evidence="13">
    <location>
        <begin position="20"/>
        <end position="47"/>
    </location>
</feature>
<organism evidence="14 15">
    <name type="scientific">Rhizobium glycinendophyticum</name>
    <dbReference type="NCBI Taxonomy" id="2589807"/>
    <lineage>
        <taxon>Bacteria</taxon>
        <taxon>Pseudomonadati</taxon>
        <taxon>Pseudomonadota</taxon>
        <taxon>Alphaproteobacteria</taxon>
        <taxon>Hyphomicrobiales</taxon>
        <taxon>Rhizobiaceae</taxon>
        <taxon>Rhizobium/Agrobacterium group</taxon>
        <taxon>Rhizobium</taxon>
    </lineage>
</organism>
<evidence type="ECO:0000256" key="2">
    <source>
        <dbReference type="ARBA" id="ARBA00004141"/>
    </source>
</evidence>
<dbReference type="InterPro" id="IPR018495">
    <property type="entry name" value="Succ_DH_cyt_bsu_CS"/>
</dbReference>
<accession>A0A504TTX5</accession>
<comment type="function">
    <text evidence="1">Membrane-anchoring subunit of succinate dehydrogenase (SDH).</text>
</comment>
<feature type="transmembrane region" description="Helical" evidence="13">
    <location>
        <begin position="107"/>
        <end position="128"/>
    </location>
</feature>
<dbReference type="PROSITE" id="PS01000">
    <property type="entry name" value="SDH_CYT_1"/>
    <property type="match status" value="1"/>
</dbReference>
<dbReference type="Proteomes" id="UP000316429">
    <property type="component" value="Unassembled WGS sequence"/>
</dbReference>
<comment type="caution">
    <text evidence="14">The sequence shown here is derived from an EMBL/GenBank/DDBJ whole genome shotgun (WGS) entry which is preliminary data.</text>
</comment>
<reference evidence="14 15" key="1">
    <citation type="submission" date="2019-06" db="EMBL/GenBank/DDBJ databases">
        <title>Rhizobium sp. CL12 isolated from roots of soybean.</title>
        <authorList>
            <person name="Wang C."/>
        </authorList>
    </citation>
    <scope>NUCLEOTIDE SEQUENCE [LARGE SCALE GENOMIC DNA]</scope>
    <source>
        <strain evidence="14 15">CL12</strain>
    </source>
</reference>
<dbReference type="SUPFAM" id="SSF81343">
    <property type="entry name" value="Fumarate reductase respiratory complex transmembrane subunits"/>
    <property type="match status" value="1"/>
</dbReference>
<evidence type="ECO:0000256" key="13">
    <source>
        <dbReference type="SAM" id="Phobius"/>
    </source>
</evidence>
<feature type="transmembrane region" description="Helical" evidence="13">
    <location>
        <begin position="67"/>
        <end position="86"/>
    </location>
</feature>
<comment type="cofactor">
    <cofactor evidence="12">
        <name>heme</name>
        <dbReference type="ChEBI" id="CHEBI:30413"/>
    </cofactor>
    <text evidence="12">The heme is bound between the two transmembrane subunits.</text>
</comment>
<comment type="similarity">
    <text evidence="3">Belongs to the cytochrome b560 family.</text>
</comment>
<dbReference type="EMBL" id="VFYP01000006">
    <property type="protein sequence ID" value="TPP04947.1"/>
    <property type="molecule type" value="Genomic_DNA"/>
</dbReference>
<keyword evidence="5 12" id="KW-0349">Heme</keyword>
<dbReference type="GO" id="GO:0009055">
    <property type="term" value="F:electron transfer activity"/>
    <property type="evidence" value="ECO:0007669"/>
    <property type="project" value="InterPro"/>
</dbReference>
<name>A0A504TTX5_9HYPH</name>
<dbReference type="GO" id="GO:0016020">
    <property type="term" value="C:membrane"/>
    <property type="evidence" value="ECO:0007669"/>
    <property type="project" value="UniProtKB-SubCell"/>
</dbReference>
<keyword evidence="15" id="KW-1185">Reference proteome</keyword>